<sequence length="128" mass="14176">MPNDCWIYDGPPDYVNVKLPPLHPSEGGGYILLFCLDNGTIRLFSSCNPGSCVSSWNYTVRRFGLPGTTKVLVSKPFLRYTAVRRQLGESLKPYKDKQTDAYRIDEDTLALEAGKVFAAVEALAGENV</sequence>
<organism evidence="1 2">
    <name type="scientific">Nitrosomonas halophila</name>
    <dbReference type="NCBI Taxonomy" id="44576"/>
    <lineage>
        <taxon>Bacteria</taxon>
        <taxon>Pseudomonadati</taxon>
        <taxon>Pseudomonadota</taxon>
        <taxon>Betaproteobacteria</taxon>
        <taxon>Nitrosomonadales</taxon>
        <taxon>Nitrosomonadaceae</taxon>
        <taxon>Nitrosomonas</taxon>
    </lineage>
</organism>
<name>A0A1H3F9V7_9PROT</name>
<accession>A0A1H3F9V7</accession>
<reference evidence="1 2" key="1">
    <citation type="submission" date="2016-10" db="EMBL/GenBank/DDBJ databases">
        <authorList>
            <person name="de Groot N.N."/>
        </authorList>
    </citation>
    <scope>NUCLEOTIDE SEQUENCE [LARGE SCALE GENOMIC DNA]</scope>
    <source>
        <strain evidence="1 2">Nm1</strain>
    </source>
</reference>
<evidence type="ECO:0000313" key="2">
    <source>
        <dbReference type="Proteomes" id="UP000198640"/>
    </source>
</evidence>
<dbReference type="AlphaFoldDB" id="A0A1H3F9V7"/>
<dbReference type="Proteomes" id="UP000198640">
    <property type="component" value="Unassembled WGS sequence"/>
</dbReference>
<dbReference type="EMBL" id="FNOY01000011">
    <property type="protein sequence ID" value="SDX87675.1"/>
    <property type="molecule type" value="Genomic_DNA"/>
</dbReference>
<keyword evidence="2" id="KW-1185">Reference proteome</keyword>
<evidence type="ECO:0000313" key="1">
    <source>
        <dbReference type="EMBL" id="SDX87675.1"/>
    </source>
</evidence>
<dbReference type="STRING" id="44576.SAMN05421881_101124"/>
<proteinExistence type="predicted"/>
<dbReference type="OrthoDB" id="9342766at2"/>
<protein>
    <submittedName>
        <fullName evidence="1">Uncharacterized protein</fullName>
    </submittedName>
</protein>
<gene>
    <name evidence="1" type="ORF">SAMN05421881_101124</name>
</gene>
<dbReference type="RefSeq" id="WP_090412439.1">
    <property type="nucleotide sequence ID" value="NZ_FNOY01000011.1"/>
</dbReference>